<dbReference type="RefSeq" id="WP_028387355.1">
    <property type="nucleotide sequence ID" value="NZ_CAAAHN010000004.1"/>
</dbReference>
<dbReference type="InterPro" id="IPR052966">
    <property type="entry name" value="Beta-lactamase_Reg"/>
</dbReference>
<reference evidence="1 2" key="1">
    <citation type="submission" date="2015-11" db="EMBL/GenBank/DDBJ databases">
        <title>Genomic analysis of 38 Legionella species identifies large and diverse effector repertoires.</title>
        <authorList>
            <person name="Burstein D."/>
            <person name="Amaro F."/>
            <person name="Zusman T."/>
            <person name="Lifshitz Z."/>
            <person name="Cohen O."/>
            <person name="Gilbert J.A."/>
            <person name="Pupko T."/>
            <person name="Shuman H.A."/>
            <person name="Segal G."/>
        </authorList>
    </citation>
    <scope>NUCLEOTIDE SEQUENCE [LARGE SCALE GENOMIC DNA]</scope>
    <source>
        <strain evidence="1 2">ATCC 49504</strain>
    </source>
</reference>
<proteinExistence type="predicted"/>
<evidence type="ECO:0000313" key="1">
    <source>
        <dbReference type="EMBL" id="KTC97068.1"/>
    </source>
</evidence>
<comment type="caution">
    <text evidence="1">The sequence shown here is derived from an EMBL/GenBank/DDBJ whole genome shotgun (WGS) entry which is preliminary data.</text>
</comment>
<dbReference type="AlphaFoldDB" id="A0A0W0TNB2"/>
<dbReference type="GO" id="GO:0046677">
    <property type="term" value="P:response to antibiotic"/>
    <property type="evidence" value="ECO:0007669"/>
    <property type="project" value="TreeGrafter"/>
</dbReference>
<dbReference type="EMBL" id="LNYC01000073">
    <property type="protein sequence ID" value="KTC97068.1"/>
    <property type="molecule type" value="Genomic_DNA"/>
</dbReference>
<dbReference type="OrthoDB" id="9811967at2"/>
<dbReference type="Proteomes" id="UP000054785">
    <property type="component" value="Unassembled WGS sequence"/>
</dbReference>
<dbReference type="STRING" id="45065.Lgee_2039"/>
<dbReference type="PANTHER" id="PTHR38684:SF1">
    <property type="entry name" value="PROTEIN AMPE"/>
    <property type="match status" value="1"/>
</dbReference>
<name>A0A0W0TNB2_9GAMM</name>
<dbReference type="PANTHER" id="PTHR38684">
    <property type="entry name" value="PROTEIN AMPE"/>
    <property type="match status" value="1"/>
</dbReference>
<gene>
    <name evidence="1" type="ORF">Lgee_2039</name>
</gene>
<sequence>MRLLVIVLCLLSERFLVHKVSFKRFAWFSRFAAEVGRYVGAVPFFASPWWTMAAMVLLPVLFTALILYVSCGWIYGLVGFVLQLAIFFLCLGPENPFYPEPAKEGAEEGEQAREYFSQVNGQLFAPIFWYILAGASGVLAYRLIALGAREDGMKRTMGFLAGLLEWVPARMEALLCLLVGNFQQGASFLLAGLLKGPSENAHLLAETATRALGKSAEHPAGMPEAEVLVEHALVLLLVVLALFTLVAWL</sequence>
<evidence type="ECO:0000313" key="2">
    <source>
        <dbReference type="Proteomes" id="UP000054785"/>
    </source>
</evidence>
<protein>
    <submittedName>
        <fullName evidence="1">Inner membrane protein AmpE</fullName>
    </submittedName>
</protein>
<dbReference type="GO" id="GO:0005886">
    <property type="term" value="C:plasma membrane"/>
    <property type="evidence" value="ECO:0007669"/>
    <property type="project" value="TreeGrafter"/>
</dbReference>
<organism evidence="1 2">
    <name type="scientific">Legionella geestiana</name>
    <dbReference type="NCBI Taxonomy" id="45065"/>
    <lineage>
        <taxon>Bacteria</taxon>
        <taxon>Pseudomonadati</taxon>
        <taxon>Pseudomonadota</taxon>
        <taxon>Gammaproteobacteria</taxon>
        <taxon>Legionellales</taxon>
        <taxon>Legionellaceae</taxon>
        <taxon>Legionella</taxon>
    </lineage>
</organism>
<accession>A0A0W0TNB2</accession>
<keyword evidence="2" id="KW-1185">Reference proteome</keyword>
<dbReference type="PATRIC" id="fig|45065.4.peg.2214"/>